<dbReference type="EMBL" id="CAFBNE010000015">
    <property type="protein sequence ID" value="CAB4937973.1"/>
    <property type="molecule type" value="Genomic_DNA"/>
</dbReference>
<gene>
    <name evidence="5" type="ORF">UFOPK3772_00702</name>
</gene>
<evidence type="ECO:0000256" key="4">
    <source>
        <dbReference type="ARBA" id="ARBA00023128"/>
    </source>
</evidence>
<keyword evidence="4" id="KW-0496">Mitochondrion</keyword>
<keyword evidence="3" id="KW-0808">Transferase</keyword>
<dbReference type="InterPro" id="IPR029063">
    <property type="entry name" value="SAM-dependent_MTases_sf"/>
</dbReference>
<dbReference type="InterPro" id="IPR038375">
    <property type="entry name" value="NDUFAF7_sf"/>
</dbReference>
<dbReference type="Gene3D" id="3.40.50.12710">
    <property type="match status" value="1"/>
</dbReference>
<keyword evidence="2" id="KW-0489">Methyltransferase</keyword>
<dbReference type="CDD" id="cd02440">
    <property type="entry name" value="AdoMet_MTases"/>
    <property type="match status" value="1"/>
</dbReference>
<dbReference type="SUPFAM" id="SSF53335">
    <property type="entry name" value="S-adenosyl-L-methionine-dependent methyltransferases"/>
    <property type="match status" value="1"/>
</dbReference>
<organism evidence="5">
    <name type="scientific">freshwater metagenome</name>
    <dbReference type="NCBI Taxonomy" id="449393"/>
    <lineage>
        <taxon>unclassified sequences</taxon>
        <taxon>metagenomes</taxon>
        <taxon>ecological metagenomes</taxon>
    </lineage>
</organism>
<dbReference type="GO" id="GO:0032259">
    <property type="term" value="P:methylation"/>
    <property type="evidence" value="ECO:0007669"/>
    <property type="project" value="UniProtKB-KW"/>
</dbReference>
<dbReference type="AlphaFoldDB" id="A0A6J7J3Q1"/>
<comment type="subcellular location">
    <subcellularLocation>
        <location evidence="1">Mitochondrion</location>
    </subcellularLocation>
</comment>
<evidence type="ECO:0000256" key="3">
    <source>
        <dbReference type="ARBA" id="ARBA00022679"/>
    </source>
</evidence>
<dbReference type="GO" id="GO:0008168">
    <property type="term" value="F:methyltransferase activity"/>
    <property type="evidence" value="ECO:0007669"/>
    <property type="project" value="UniProtKB-KW"/>
</dbReference>
<sequence>MVVPDELTLADAWEETLTGDRSFYLGPDGDPYRHFATDIAASPEILGLVGQLLALAGEDTTGPLTVVDVGSGAGGLLTRLALAGTHARLIGIDLRPRPPDLDPGIDWITGDARQVAAELGGIHGVVVAHEFLDDIPCEAVEADDEGRPHRLLIDPVSRELQLGEPLEDPAQRAWLDHWWPVTRPFMRAEIGSRRDAAWASITGMLDRGAALAIDYGHTRDERMAGTWDGGTLTGYLDGRTVTPIADGSCNLTAHVAIDAAGAAATRARTTRISRWTTAPGHADFISLVQTFT</sequence>
<dbReference type="InterPro" id="IPR003788">
    <property type="entry name" value="NDUFAF7"/>
</dbReference>
<proteinExistence type="predicted"/>
<dbReference type="GO" id="GO:0005739">
    <property type="term" value="C:mitochondrion"/>
    <property type="evidence" value="ECO:0007669"/>
    <property type="project" value="UniProtKB-SubCell"/>
</dbReference>
<name>A0A6J7J3Q1_9ZZZZ</name>
<evidence type="ECO:0000256" key="2">
    <source>
        <dbReference type="ARBA" id="ARBA00022603"/>
    </source>
</evidence>
<accession>A0A6J7J3Q1</accession>
<dbReference type="Pfam" id="PF02636">
    <property type="entry name" value="Methyltransf_28"/>
    <property type="match status" value="1"/>
</dbReference>
<evidence type="ECO:0000313" key="5">
    <source>
        <dbReference type="EMBL" id="CAB4937973.1"/>
    </source>
</evidence>
<protein>
    <submittedName>
        <fullName evidence="5">Unannotated protein</fullName>
    </submittedName>
</protein>
<evidence type="ECO:0000256" key="1">
    <source>
        <dbReference type="ARBA" id="ARBA00004173"/>
    </source>
</evidence>
<reference evidence="5" key="1">
    <citation type="submission" date="2020-05" db="EMBL/GenBank/DDBJ databases">
        <authorList>
            <person name="Chiriac C."/>
            <person name="Salcher M."/>
            <person name="Ghai R."/>
            <person name="Kavagutti S V."/>
        </authorList>
    </citation>
    <scope>NUCLEOTIDE SEQUENCE</scope>
</reference>